<feature type="transmembrane region" description="Helical" evidence="2">
    <location>
        <begin position="266"/>
        <end position="288"/>
    </location>
</feature>
<dbReference type="EMBL" id="UYJE01009913">
    <property type="protein sequence ID" value="VDI77997.1"/>
    <property type="molecule type" value="Genomic_DNA"/>
</dbReference>
<dbReference type="Gene3D" id="2.60.120.260">
    <property type="entry name" value="Galactose-binding domain-like"/>
    <property type="match status" value="1"/>
</dbReference>
<comment type="caution">
    <text evidence="3">The sequence shown here is derived from an EMBL/GenBank/DDBJ whole genome shotgun (WGS) entry which is preliminary data.</text>
</comment>
<gene>
    <name evidence="3" type="ORF">MGAL_10B052766</name>
</gene>
<protein>
    <recommendedName>
        <fullName evidence="5">Fucolectin tachylectin-4 pentraxin-1 domain-containing protein</fullName>
    </recommendedName>
</protein>
<evidence type="ECO:0000256" key="1">
    <source>
        <dbReference type="SAM" id="MobiDB-lite"/>
    </source>
</evidence>
<keyword evidence="2" id="KW-1133">Transmembrane helix</keyword>
<accession>A0A8B6HF21</accession>
<keyword evidence="2" id="KW-0812">Transmembrane</keyword>
<evidence type="ECO:0000313" key="3">
    <source>
        <dbReference type="EMBL" id="VDI77997.1"/>
    </source>
</evidence>
<evidence type="ECO:0000256" key="2">
    <source>
        <dbReference type="SAM" id="Phobius"/>
    </source>
</evidence>
<dbReference type="AlphaFoldDB" id="A0A8B6HF21"/>
<keyword evidence="4" id="KW-1185">Reference proteome</keyword>
<dbReference type="SUPFAM" id="SSF49785">
    <property type="entry name" value="Galactose-binding domain-like"/>
    <property type="match status" value="1"/>
</dbReference>
<feature type="region of interest" description="Disordered" evidence="1">
    <location>
        <begin position="298"/>
        <end position="317"/>
    </location>
</feature>
<dbReference type="OrthoDB" id="6159059at2759"/>
<evidence type="ECO:0008006" key="5">
    <source>
        <dbReference type="Google" id="ProtNLM"/>
    </source>
</evidence>
<organism evidence="3 4">
    <name type="scientific">Mytilus galloprovincialis</name>
    <name type="common">Mediterranean mussel</name>
    <dbReference type="NCBI Taxonomy" id="29158"/>
    <lineage>
        <taxon>Eukaryota</taxon>
        <taxon>Metazoa</taxon>
        <taxon>Spiralia</taxon>
        <taxon>Lophotrochozoa</taxon>
        <taxon>Mollusca</taxon>
        <taxon>Bivalvia</taxon>
        <taxon>Autobranchia</taxon>
        <taxon>Pteriomorphia</taxon>
        <taxon>Mytilida</taxon>
        <taxon>Mytiloidea</taxon>
        <taxon>Mytilidae</taxon>
        <taxon>Mytilinae</taxon>
        <taxon>Mytilus</taxon>
    </lineage>
</organism>
<dbReference type="InterPro" id="IPR008979">
    <property type="entry name" value="Galactose-bd-like_sf"/>
</dbReference>
<sequence>MFQRIIFLAPIENIISEGITTTAGMFFLLLIHTAVLWIVETQHNLTPFGNASQSSVVAAAGRPENAINPPISNVFSYSDCSHTKVDPENTAAWWMFKLSYGATYIQNITIYYRENFAHRMDGFKLYVTNTSTIPPDGYLCYEDPDPGLPSITQTIPCNQLGRYVIYYDDTGSLERVGNFTRPDGPVVELCYVAINGCQKTFWGSDCDKNCSENCIDQHCYPQNGSCVWGFHTRNCSNDVCDNYTVVCTDDFSANKEENISLLSTQIGFFTGGVLFGALIASTVCILVIKKRTRRKKHGNIDVTKTSQSHEQQHGDDVRMENVSTYQDLTNDIMPNDYDQINTTYVNH</sequence>
<dbReference type="Proteomes" id="UP000596742">
    <property type="component" value="Unassembled WGS sequence"/>
</dbReference>
<evidence type="ECO:0000313" key="4">
    <source>
        <dbReference type="Proteomes" id="UP000596742"/>
    </source>
</evidence>
<keyword evidence="2" id="KW-0472">Membrane</keyword>
<reference evidence="3" key="1">
    <citation type="submission" date="2018-11" db="EMBL/GenBank/DDBJ databases">
        <authorList>
            <person name="Alioto T."/>
            <person name="Alioto T."/>
        </authorList>
    </citation>
    <scope>NUCLEOTIDE SEQUENCE</scope>
</reference>
<name>A0A8B6HF21_MYTGA</name>
<proteinExistence type="predicted"/>